<accession>A0A377JP85</accession>
<organism evidence="2 3">
    <name type="scientific">Helicobacter cinaedi</name>
    <dbReference type="NCBI Taxonomy" id="213"/>
    <lineage>
        <taxon>Bacteria</taxon>
        <taxon>Pseudomonadati</taxon>
        <taxon>Campylobacterota</taxon>
        <taxon>Epsilonproteobacteria</taxon>
        <taxon>Campylobacterales</taxon>
        <taxon>Helicobacteraceae</taxon>
        <taxon>Helicobacter</taxon>
    </lineage>
</organism>
<keyword evidence="1" id="KW-0812">Transmembrane</keyword>
<keyword evidence="1" id="KW-1133">Transmembrane helix</keyword>
<sequence length="262" mass="29571">MSKENKIFQPKVIIGSLTSFVVAAVGIIAVFFPSLLNLEKKSIAEKAIFLRSQDSLKELEEFLSKNVNKPVRLAIGYCHLPSRVQVGDKSGNKRSYSWLEQNYNGATKTGYTYINYFGDNPRTNLEEELDVVAVGNLNAVAGPEGELYDINLENGGIAWSESPGLYKELRIPYDSQNSKKYAWGTGHINDELAEKINGEFDKCPQEDYATRGVLIVGTFFVHEQDMDSIVADYLYQPYSANQAFYSMELEPLDKKDLEMRNY</sequence>
<feature type="transmembrane region" description="Helical" evidence="1">
    <location>
        <begin position="12"/>
        <end position="36"/>
    </location>
</feature>
<dbReference type="AlphaFoldDB" id="A0A377JP85"/>
<dbReference type="EMBL" id="UGHZ01000001">
    <property type="protein sequence ID" value="STP09477.1"/>
    <property type="molecule type" value="Genomic_DNA"/>
</dbReference>
<evidence type="ECO:0000313" key="2">
    <source>
        <dbReference type="EMBL" id="STP09477.1"/>
    </source>
</evidence>
<proteinExistence type="predicted"/>
<name>A0A377JP85_9HELI</name>
<protein>
    <submittedName>
        <fullName evidence="2">Uncharacterized protein</fullName>
    </submittedName>
</protein>
<dbReference type="RefSeq" id="WP_115026167.1">
    <property type="nucleotide sequence ID" value="NZ_UGHZ01000001.1"/>
</dbReference>
<evidence type="ECO:0000256" key="1">
    <source>
        <dbReference type="SAM" id="Phobius"/>
    </source>
</evidence>
<reference evidence="2 3" key="1">
    <citation type="submission" date="2018-06" db="EMBL/GenBank/DDBJ databases">
        <authorList>
            <consortium name="Pathogen Informatics"/>
            <person name="Doyle S."/>
        </authorList>
    </citation>
    <scope>NUCLEOTIDE SEQUENCE [LARGE SCALE GENOMIC DNA]</scope>
    <source>
        <strain evidence="2 3">NCTC12221</strain>
    </source>
</reference>
<gene>
    <name evidence="2" type="ORF">NCTC12221_00921</name>
</gene>
<evidence type="ECO:0000313" key="3">
    <source>
        <dbReference type="Proteomes" id="UP000255335"/>
    </source>
</evidence>
<dbReference type="Proteomes" id="UP000255335">
    <property type="component" value="Unassembled WGS sequence"/>
</dbReference>
<keyword evidence="1" id="KW-0472">Membrane</keyword>